<reference evidence="1" key="2">
    <citation type="submission" date="2020-06" db="EMBL/GenBank/DDBJ databases">
        <title>Helianthus annuus Genome sequencing and assembly Release 2.</title>
        <authorList>
            <person name="Gouzy J."/>
            <person name="Langlade N."/>
            <person name="Munos S."/>
        </authorList>
    </citation>
    <scope>NUCLEOTIDE SEQUENCE</scope>
    <source>
        <tissue evidence="1">Leaves</tissue>
    </source>
</reference>
<dbReference type="EMBL" id="MNCJ02000325">
    <property type="protein sequence ID" value="KAF5788270.1"/>
    <property type="molecule type" value="Genomic_DNA"/>
</dbReference>
<accession>A0A9K3N659</accession>
<sequence>MSISCDGMCFKSMSFGVSCNNLMRLVSRYNRTVDFFWSNRSTNMTKKSQTQYLL</sequence>
<evidence type="ECO:0000313" key="2">
    <source>
        <dbReference type="Proteomes" id="UP000215914"/>
    </source>
</evidence>
<keyword evidence="2" id="KW-1185">Reference proteome</keyword>
<organism evidence="1 2">
    <name type="scientific">Helianthus annuus</name>
    <name type="common">Common sunflower</name>
    <dbReference type="NCBI Taxonomy" id="4232"/>
    <lineage>
        <taxon>Eukaryota</taxon>
        <taxon>Viridiplantae</taxon>
        <taxon>Streptophyta</taxon>
        <taxon>Embryophyta</taxon>
        <taxon>Tracheophyta</taxon>
        <taxon>Spermatophyta</taxon>
        <taxon>Magnoliopsida</taxon>
        <taxon>eudicotyledons</taxon>
        <taxon>Gunneridae</taxon>
        <taxon>Pentapetalae</taxon>
        <taxon>asterids</taxon>
        <taxon>campanulids</taxon>
        <taxon>Asterales</taxon>
        <taxon>Asteraceae</taxon>
        <taxon>Asteroideae</taxon>
        <taxon>Heliantheae alliance</taxon>
        <taxon>Heliantheae</taxon>
        <taxon>Helianthus</taxon>
    </lineage>
</organism>
<proteinExistence type="predicted"/>
<comment type="caution">
    <text evidence="1">The sequence shown here is derived from an EMBL/GenBank/DDBJ whole genome shotgun (WGS) entry which is preliminary data.</text>
</comment>
<evidence type="ECO:0000313" key="1">
    <source>
        <dbReference type="EMBL" id="KAF5788270.1"/>
    </source>
</evidence>
<dbReference type="AlphaFoldDB" id="A0A9K3N659"/>
<dbReference type="Gramene" id="mRNA:HanXRQr2_Chr10g0462161">
    <property type="protein sequence ID" value="CDS:HanXRQr2_Chr10g0462161.1"/>
    <property type="gene ID" value="HanXRQr2_Chr10g0462161"/>
</dbReference>
<reference evidence="1" key="1">
    <citation type="journal article" date="2017" name="Nature">
        <title>The sunflower genome provides insights into oil metabolism, flowering and Asterid evolution.</title>
        <authorList>
            <person name="Badouin H."/>
            <person name="Gouzy J."/>
            <person name="Grassa C.J."/>
            <person name="Murat F."/>
            <person name="Staton S.E."/>
            <person name="Cottret L."/>
            <person name="Lelandais-Briere C."/>
            <person name="Owens G.L."/>
            <person name="Carrere S."/>
            <person name="Mayjonade B."/>
            <person name="Legrand L."/>
            <person name="Gill N."/>
            <person name="Kane N.C."/>
            <person name="Bowers J.E."/>
            <person name="Hubner S."/>
            <person name="Bellec A."/>
            <person name="Berard A."/>
            <person name="Berges H."/>
            <person name="Blanchet N."/>
            <person name="Boniface M.C."/>
            <person name="Brunel D."/>
            <person name="Catrice O."/>
            <person name="Chaidir N."/>
            <person name="Claudel C."/>
            <person name="Donnadieu C."/>
            <person name="Faraut T."/>
            <person name="Fievet G."/>
            <person name="Helmstetter N."/>
            <person name="King M."/>
            <person name="Knapp S.J."/>
            <person name="Lai Z."/>
            <person name="Le Paslier M.C."/>
            <person name="Lippi Y."/>
            <person name="Lorenzon L."/>
            <person name="Mandel J.R."/>
            <person name="Marage G."/>
            <person name="Marchand G."/>
            <person name="Marquand E."/>
            <person name="Bret-Mestries E."/>
            <person name="Morien E."/>
            <person name="Nambeesan S."/>
            <person name="Nguyen T."/>
            <person name="Pegot-Espagnet P."/>
            <person name="Pouilly N."/>
            <person name="Raftis F."/>
            <person name="Sallet E."/>
            <person name="Schiex T."/>
            <person name="Thomas J."/>
            <person name="Vandecasteele C."/>
            <person name="Vares D."/>
            <person name="Vear F."/>
            <person name="Vautrin S."/>
            <person name="Crespi M."/>
            <person name="Mangin B."/>
            <person name="Burke J.M."/>
            <person name="Salse J."/>
            <person name="Munos S."/>
            <person name="Vincourt P."/>
            <person name="Rieseberg L.H."/>
            <person name="Langlade N.B."/>
        </authorList>
    </citation>
    <scope>NUCLEOTIDE SEQUENCE</scope>
    <source>
        <tissue evidence="1">Leaves</tissue>
    </source>
</reference>
<gene>
    <name evidence="1" type="ORF">HanXRQr2_Chr10g0462161</name>
</gene>
<name>A0A9K3N659_HELAN</name>
<protein>
    <submittedName>
        <fullName evidence="1">Uncharacterized protein</fullName>
    </submittedName>
</protein>
<dbReference type="Proteomes" id="UP000215914">
    <property type="component" value="Unassembled WGS sequence"/>
</dbReference>